<keyword evidence="7" id="KW-1185">Reference proteome</keyword>
<dbReference type="AlphaFoldDB" id="A0A542ZAA4"/>
<keyword evidence="1 3" id="KW-0808">Transferase</keyword>
<dbReference type="InterPro" id="IPR041380">
    <property type="entry name" value="Acetyltransf_17"/>
</dbReference>
<feature type="domain" description="Enhanced intracellular survival protein" evidence="4">
    <location>
        <begin position="320"/>
        <end position="416"/>
    </location>
</feature>
<feature type="binding site" evidence="3">
    <location>
        <begin position="97"/>
        <end position="99"/>
    </location>
    <ligand>
        <name>acetyl-CoA</name>
        <dbReference type="ChEBI" id="CHEBI:57288"/>
    </ligand>
</feature>
<dbReference type="InterPro" id="IPR022902">
    <property type="entry name" value="NAcTrfase_Eis"/>
</dbReference>
<dbReference type="EMBL" id="VFOR01000003">
    <property type="protein sequence ID" value="TQL57272.1"/>
    <property type="molecule type" value="Genomic_DNA"/>
</dbReference>
<dbReference type="Pfam" id="PF17668">
    <property type="entry name" value="Acetyltransf_17"/>
    <property type="match status" value="1"/>
</dbReference>
<proteinExistence type="inferred from homology"/>
<comment type="caution">
    <text evidence="6">The sequence shown here is derived from an EMBL/GenBank/DDBJ whole genome shotgun (WGS) entry which is preliminary data.</text>
</comment>
<feature type="domain" description="Eis-like acetyltransferase" evidence="5">
    <location>
        <begin position="209"/>
        <end position="307"/>
    </location>
</feature>
<gene>
    <name evidence="6" type="ORF">FB460_2348</name>
</gene>
<dbReference type="InterPro" id="IPR036527">
    <property type="entry name" value="SCP2_sterol-bd_dom_sf"/>
</dbReference>
<dbReference type="Proteomes" id="UP000316196">
    <property type="component" value="Unassembled WGS sequence"/>
</dbReference>
<dbReference type="SUPFAM" id="SSF55729">
    <property type="entry name" value="Acyl-CoA N-acyltransferases (Nat)"/>
    <property type="match status" value="1"/>
</dbReference>
<evidence type="ECO:0000313" key="7">
    <source>
        <dbReference type="Proteomes" id="UP000316196"/>
    </source>
</evidence>
<evidence type="ECO:0000256" key="3">
    <source>
        <dbReference type="HAMAP-Rule" id="MF_01812"/>
    </source>
</evidence>
<dbReference type="SUPFAM" id="SSF55718">
    <property type="entry name" value="SCP-like"/>
    <property type="match status" value="1"/>
</dbReference>
<dbReference type="PANTHER" id="PTHR37817">
    <property type="entry name" value="N-ACETYLTRANSFERASE EIS"/>
    <property type="match status" value="1"/>
</dbReference>
<dbReference type="PANTHER" id="PTHR37817:SF1">
    <property type="entry name" value="N-ACETYLTRANSFERASE EIS"/>
    <property type="match status" value="1"/>
</dbReference>
<feature type="active site" description="Proton donor" evidence="3">
    <location>
        <position position="138"/>
    </location>
</feature>
<keyword evidence="2 3" id="KW-0012">Acyltransferase</keyword>
<dbReference type="InterPro" id="IPR016181">
    <property type="entry name" value="Acyl_CoA_acyltransferase"/>
</dbReference>
<dbReference type="InterPro" id="IPR025559">
    <property type="entry name" value="Eis_dom"/>
</dbReference>
<evidence type="ECO:0000259" key="5">
    <source>
        <dbReference type="Pfam" id="PF17668"/>
    </source>
</evidence>
<evidence type="ECO:0000313" key="6">
    <source>
        <dbReference type="EMBL" id="TQL57272.1"/>
    </source>
</evidence>
<dbReference type="GO" id="GO:0034069">
    <property type="term" value="F:aminoglycoside N-acetyltransferase activity"/>
    <property type="evidence" value="ECO:0007669"/>
    <property type="project" value="TreeGrafter"/>
</dbReference>
<accession>A0A542ZAA4</accession>
<evidence type="ECO:0000259" key="4">
    <source>
        <dbReference type="Pfam" id="PF13530"/>
    </source>
</evidence>
<evidence type="ECO:0000256" key="1">
    <source>
        <dbReference type="ARBA" id="ARBA00022679"/>
    </source>
</evidence>
<feature type="binding site" evidence="3">
    <location>
        <begin position="105"/>
        <end position="110"/>
    </location>
    <ligand>
        <name>acetyl-CoA</name>
        <dbReference type="ChEBI" id="CHEBI:57288"/>
    </ligand>
</feature>
<comment type="subunit">
    <text evidence="3">Homohexamer; trimer of dimers.</text>
</comment>
<protein>
    <submittedName>
        <fullName evidence="6">Putative acetyltransferase</fullName>
    </submittedName>
</protein>
<dbReference type="InterPro" id="IPR051554">
    <property type="entry name" value="Acetyltransferase_Eis"/>
</dbReference>
<dbReference type="Pfam" id="PF13527">
    <property type="entry name" value="Acetyltransf_9"/>
    <property type="match status" value="1"/>
</dbReference>
<comment type="similarity">
    <text evidence="3">Belongs to the acetyltransferase Eis family.</text>
</comment>
<evidence type="ECO:0000256" key="2">
    <source>
        <dbReference type="ARBA" id="ARBA00023315"/>
    </source>
</evidence>
<name>A0A542ZAA4_9ACTN</name>
<feature type="active site" description="Proton acceptor; via carboxylate" evidence="3">
    <location>
        <position position="421"/>
    </location>
</feature>
<reference evidence="6 7" key="1">
    <citation type="submission" date="2019-06" db="EMBL/GenBank/DDBJ databases">
        <title>Sequencing the genomes of 1000 actinobacteria strains.</title>
        <authorList>
            <person name="Klenk H.-P."/>
        </authorList>
    </citation>
    <scope>NUCLEOTIDE SEQUENCE [LARGE SCALE GENOMIC DNA]</scope>
    <source>
        <strain evidence="6 7">DSM 8251</strain>
    </source>
</reference>
<dbReference type="GO" id="GO:0030649">
    <property type="term" value="P:aminoglycoside antibiotic catabolic process"/>
    <property type="evidence" value="ECO:0007669"/>
    <property type="project" value="TreeGrafter"/>
</dbReference>
<dbReference type="Gene3D" id="3.30.1050.10">
    <property type="entry name" value="SCP2 sterol-binding domain"/>
    <property type="match status" value="1"/>
</dbReference>
<dbReference type="Gene3D" id="3.40.630.30">
    <property type="match status" value="2"/>
</dbReference>
<organism evidence="6 7">
    <name type="scientific">Propioniferax innocua</name>
    <dbReference type="NCBI Taxonomy" id="1753"/>
    <lineage>
        <taxon>Bacteria</taxon>
        <taxon>Bacillati</taxon>
        <taxon>Actinomycetota</taxon>
        <taxon>Actinomycetes</taxon>
        <taxon>Propionibacteriales</taxon>
        <taxon>Propionibacteriaceae</taxon>
        <taxon>Propioniferax</taxon>
    </lineage>
</organism>
<dbReference type="HAMAP" id="MF_01812">
    <property type="entry name" value="Eis"/>
    <property type="match status" value="1"/>
</dbReference>
<dbReference type="Pfam" id="PF13530">
    <property type="entry name" value="SCP2_2"/>
    <property type="match status" value="1"/>
</dbReference>
<sequence>MSAYPGAPGPGDVPDDFRRWRQAVQIGFHQNRSNARSLQLYYEEACADGWTLRGFHDSEQPASALGADYPVATYASLEKDMNIGAPELMPAHLITEVTVRPTHRRRGILRRMMTDDLTDAKERGIPLAALTATEATIYGRFGFGPTTFINRIQVKTDIRFRLREQPSGTIHMTSRDQLVRLAPKFFQRVHERNVGSVGRSRNDAYMSAGHWSYSDQTSDETVRNIVHMDENGQVDGYASYMVTDDITRARTLTIRDLCAANSNAHIALFAYLASIDLVEKVEWDRAPVNDPLEWALVDRRCYRVTERTDLIWCRILDPVRILSARAYPGVDSELILGVEDPMGFADGVFHLRAVDGTGTVERTDSPAEITMGADALASLFLGGVDARTLEASGRLSGSPEAISRAQQLFTSLGQPYSNTYF</sequence>
<feature type="binding site" evidence="3">
    <location>
        <begin position="133"/>
        <end position="134"/>
    </location>
    <ligand>
        <name>acetyl-CoA</name>
        <dbReference type="ChEBI" id="CHEBI:57288"/>
    </ligand>
</feature>